<dbReference type="GO" id="GO:0009073">
    <property type="term" value="P:aromatic amino acid family biosynthetic process"/>
    <property type="evidence" value="ECO:0007669"/>
    <property type="project" value="UniProtKB-KW"/>
</dbReference>
<keyword evidence="7" id="KW-0963">Cytoplasm</keyword>
<comment type="pathway">
    <text evidence="7">Metabolic intermediate biosynthesis; chorismate biosynthesis; chorismate from D-erythrose 4-phosphate and phosphoenolpyruvate: step 5/7.</text>
</comment>
<name>A0A840E438_9BACT</name>
<keyword evidence="6 7" id="KW-0057">Aromatic amino acid biosynthesis</keyword>
<accession>A0A840E438</accession>
<gene>
    <name evidence="7" type="primary">aroK</name>
    <name evidence="8" type="ORF">GGR28_000458</name>
</gene>
<keyword evidence="9" id="KW-1185">Reference proteome</keyword>
<dbReference type="GO" id="GO:0004765">
    <property type="term" value="F:shikimate kinase activity"/>
    <property type="evidence" value="ECO:0007669"/>
    <property type="project" value="UniProtKB-UniRule"/>
</dbReference>
<comment type="cofactor">
    <cofactor evidence="7">
        <name>Mg(2+)</name>
        <dbReference type="ChEBI" id="CHEBI:18420"/>
    </cofactor>
    <text evidence="7">Binds 1 Mg(2+) ion per subunit.</text>
</comment>
<dbReference type="GO" id="GO:0009423">
    <property type="term" value="P:chorismate biosynthetic process"/>
    <property type="evidence" value="ECO:0007669"/>
    <property type="project" value="UniProtKB-UniRule"/>
</dbReference>
<evidence type="ECO:0000256" key="5">
    <source>
        <dbReference type="ARBA" id="ARBA00022840"/>
    </source>
</evidence>
<dbReference type="Proteomes" id="UP000576209">
    <property type="component" value="Unassembled WGS sequence"/>
</dbReference>
<comment type="caution">
    <text evidence="8">The sequence shown here is derived from an EMBL/GenBank/DDBJ whole genome shotgun (WGS) entry which is preliminary data.</text>
</comment>
<dbReference type="EMBL" id="JACIFF010000001">
    <property type="protein sequence ID" value="MBB4077857.1"/>
    <property type="molecule type" value="Genomic_DNA"/>
</dbReference>
<organism evidence="8 9">
    <name type="scientific">Neolewinella aquimaris</name>
    <dbReference type="NCBI Taxonomy" id="1835722"/>
    <lineage>
        <taxon>Bacteria</taxon>
        <taxon>Pseudomonadati</taxon>
        <taxon>Bacteroidota</taxon>
        <taxon>Saprospiria</taxon>
        <taxon>Saprospirales</taxon>
        <taxon>Lewinellaceae</taxon>
        <taxon>Neolewinella</taxon>
    </lineage>
</organism>
<keyword evidence="4 7" id="KW-0418">Kinase</keyword>
<comment type="subcellular location">
    <subcellularLocation>
        <location evidence="7">Cytoplasm</location>
    </subcellularLocation>
</comment>
<dbReference type="PANTHER" id="PTHR21087:SF16">
    <property type="entry name" value="SHIKIMATE KINASE 1, CHLOROPLASTIC"/>
    <property type="match status" value="1"/>
</dbReference>
<comment type="function">
    <text evidence="7">Catalyzes the specific phosphorylation of the 3-hydroxyl group of shikimic acid using ATP as a cosubstrate.</text>
</comment>
<feature type="binding site" evidence="7">
    <location>
        <position position="32"/>
    </location>
    <ligand>
        <name>substrate</name>
    </ligand>
</feature>
<feature type="binding site" evidence="7">
    <location>
        <position position="56"/>
    </location>
    <ligand>
        <name>substrate</name>
    </ligand>
</feature>
<dbReference type="InterPro" id="IPR027417">
    <property type="entry name" value="P-loop_NTPase"/>
</dbReference>
<feature type="binding site" evidence="7">
    <location>
        <begin position="10"/>
        <end position="15"/>
    </location>
    <ligand>
        <name>ATP</name>
        <dbReference type="ChEBI" id="CHEBI:30616"/>
    </ligand>
</feature>
<reference evidence="8 9" key="1">
    <citation type="submission" date="2020-08" db="EMBL/GenBank/DDBJ databases">
        <title>Genomic Encyclopedia of Type Strains, Phase IV (KMG-IV): sequencing the most valuable type-strain genomes for metagenomic binning, comparative biology and taxonomic classification.</title>
        <authorList>
            <person name="Goeker M."/>
        </authorList>
    </citation>
    <scope>NUCLEOTIDE SEQUENCE [LARGE SCALE GENOMIC DNA]</scope>
    <source>
        <strain evidence="8 9">DSM 105137</strain>
    </source>
</reference>
<comment type="similarity">
    <text evidence="7">Belongs to the shikimate kinase family.</text>
</comment>
<dbReference type="Pfam" id="PF01202">
    <property type="entry name" value="SKI"/>
    <property type="match status" value="1"/>
</dbReference>
<dbReference type="InterPro" id="IPR031322">
    <property type="entry name" value="Shikimate/glucono_kinase"/>
</dbReference>
<feature type="binding site" evidence="7">
    <location>
        <position position="137"/>
    </location>
    <ligand>
        <name>substrate</name>
    </ligand>
</feature>
<evidence type="ECO:0000313" key="8">
    <source>
        <dbReference type="EMBL" id="MBB4077857.1"/>
    </source>
</evidence>
<feature type="binding site" evidence="7">
    <location>
        <position position="153"/>
    </location>
    <ligand>
        <name>ATP</name>
        <dbReference type="ChEBI" id="CHEBI:30616"/>
    </ligand>
</feature>
<evidence type="ECO:0000256" key="2">
    <source>
        <dbReference type="ARBA" id="ARBA00022679"/>
    </source>
</evidence>
<evidence type="ECO:0000256" key="7">
    <source>
        <dbReference type="HAMAP-Rule" id="MF_00109"/>
    </source>
</evidence>
<evidence type="ECO:0000313" key="9">
    <source>
        <dbReference type="Proteomes" id="UP000576209"/>
    </source>
</evidence>
<dbReference type="GO" id="GO:0008652">
    <property type="term" value="P:amino acid biosynthetic process"/>
    <property type="evidence" value="ECO:0007669"/>
    <property type="project" value="UniProtKB-KW"/>
</dbReference>
<dbReference type="PANTHER" id="PTHR21087">
    <property type="entry name" value="SHIKIMATE KINASE"/>
    <property type="match status" value="1"/>
</dbReference>
<proteinExistence type="inferred from homology"/>
<dbReference type="EC" id="2.7.1.71" evidence="7"/>
<protein>
    <recommendedName>
        <fullName evidence="7">Shikimate kinase</fullName>
        <shortName evidence="7">SK</shortName>
        <ecNumber evidence="7">2.7.1.71</ecNumber>
    </recommendedName>
</protein>
<dbReference type="Gene3D" id="3.40.50.300">
    <property type="entry name" value="P-loop containing nucleotide triphosphate hydrolases"/>
    <property type="match status" value="1"/>
</dbReference>
<keyword evidence="3 7" id="KW-0547">Nucleotide-binding</keyword>
<keyword evidence="1 7" id="KW-0028">Amino-acid biosynthesis</keyword>
<dbReference type="HAMAP" id="MF_00109">
    <property type="entry name" value="Shikimate_kinase"/>
    <property type="match status" value="1"/>
</dbReference>
<keyword evidence="5 7" id="KW-0067">ATP-binding</keyword>
<dbReference type="PRINTS" id="PR01100">
    <property type="entry name" value="SHIKIMTKNASE"/>
</dbReference>
<comment type="catalytic activity">
    <reaction evidence="7">
        <text>shikimate + ATP = 3-phosphoshikimate + ADP + H(+)</text>
        <dbReference type="Rhea" id="RHEA:13121"/>
        <dbReference type="ChEBI" id="CHEBI:15378"/>
        <dbReference type="ChEBI" id="CHEBI:30616"/>
        <dbReference type="ChEBI" id="CHEBI:36208"/>
        <dbReference type="ChEBI" id="CHEBI:145989"/>
        <dbReference type="ChEBI" id="CHEBI:456216"/>
        <dbReference type="EC" id="2.7.1.71"/>
    </reaction>
</comment>
<dbReference type="CDD" id="cd00464">
    <property type="entry name" value="SK"/>
    <property type="match status" value="1"/>
</dbReference>
<evidence type="ECO:0000256" key="1">
    <source>
        <dbReference type="ARBA" id="ARBA00022605"/>
    </source>
</evidence>
<comment type="subunit">
    <text evidence="7">Monomer.</text>
</comment>
<dbReference type="SUPFAM" id="SSF52540">
    <property type="entry name" value="P-loop containing nucleoside triphosphate hydrolases"/>
    <property type="match status" value="1"/>
</dbReference>
<keyword evidence="7" id="KW-0479">Metal-binding</keyword>
<dbReference type="GO" id="GO:0005524">
    <property type="term" value="F:ATP binding"/>
    <property type="evidence" value="ECO:0007669"/>
    <property type="project" value="UniProtKB-UniRule"/>
</dbReference>
<keyword evidence="2 7" id="KW-0808">Transferase</keyword>
<sequence length="171" mass="19306">MRVFLIGFMGSGKSYCGRELAKLLGMPFIDLDDYVEARAGTPISQIFANHDETYFRELERDVLMSIAPLPSFVMATGGGTPCYQDQIGHLNRIGTTVFLDPPVELLVSRLQSETNHRPLLSASESLTDTVTEKLRQRRPCYERAHIHLRFDNQSGDVARLLFERLSEQSLS</sequence>
<dbReference type="UniPathway" id="UPA00053">
    <property type="reaction ID" value="UER00088"/>
</dbReference>
<keyword evidence="7" id="KW-0460">Magnesium</keyword>
<dbReference type="GO" id="GO:0000287">
    <property type="term" value="F:magnesium ion binding"/>
    <property type="evidence" value="ECO:0007669"/>
    <property type="project" value="UniProtKB-UniRule"/>
</dbReference>
<feature type="binding site" evidence="7">
    <location>
        <position position="117"/>
    </location>
    <ligand>
        <name>ATP</name>
        <dbReference type="ChEBI" id="CHEBI:30616"/>
    </ligand>
</feature>
<evidence type="ECO:0000256" key="4">
    <source>
        <dbReference type="ARBA" id="ARBA00022777"/>
    </source>
</evidence>
<dbReference type="GO" id="GO:0005829">
    <property type="term" value="C:cytosol"/>
    <property type="evidence" value="ECO:0007669"/>
    <property type="project" value="TreeGrafter"/>
</dbReference>
<evidence type="ECO:0000256" key="6">
    <source>
        <dbReference type="ARBA" id="ARBA00023141"/>
    </source>
</evidence>
<dbReference type="AlphaFoldDB" id="A0A840E438"/>
<evidence type="ECO:0000256" key="3">
    <source>
        <dbReference type="ARBA" id="ARBA00022741"/>
    </source>
</evidence>
<feature type="binding site" evidence="7">
    <location>
        <position position="78"/>
    </location>
    <ligand>
        <name>substrate</name>
    </ligand>
</feature>
<feature type="binding site" evidence="7">
    <location>
        <position position="14"/>
    </location>
    <ligand>
        <name>Mg(2+)</name>
        <dbReference type="ChEBI" id="CHEBI:18420"/>
    </ligand>
</feature>
<dbReference type="RefSeq" id="WP_183494095.1">
    <property type="nucleotide sequence ID" value="NZ_JACIFF010000001.1"/>
</dbReference>
<dbReference type="InterPro" id="IPR000623">
    <property type="entry name" value="Shikimate_kinase/TSH1"/>
</dbReference>